<dbReference type="CDD" id="cd00063">
    <property type="entry name" value="FN3"/>
    <property type="match status" value="1"/>
</dbReference>
<dbReference type="OrthoDB" id="9792152at2"/>
<dbReference type="GO" id="GO:0006508">
    <property type="term" value="P:proteolysis"/>
    <property type="evidence" value="ECO:0007669"/>
    <property type="project" value="UniProtKB-KW"/>
</dbReference>
<accession>A0A4Q5L9Y5</accession>
<feature type="domain" description="P/Homo B" evidence="5">
    <location>
        <begin position="861"/>
        <end position="1011"/>
    </location>
</feature>
<keyword evidence="7" id="KW-1185">Reference proteome</keyword>
<comment type="caution">
    <text evidence="6">The sequence shown here is derived from an EMBL/GenBank/DDBJ whole genome shotgun (WGS) entry which is preliminary data.</text>
</comment>
<dbReference type="SUPFAM" id="SSF49265">
    <property type="entry name" value="Fibronectin type III"/>
    <property type="match status" value="1"/>
</dbReference>
<evidence type="ECO:0000256" key="1">
    <source>
        <dbReference type="ARBA" id="ARBA00022670"/>
    </source>
</evidence>
<evidence type="ECO:0000259" key="5">
    <source>
        <dbReference type="PROSITE" id="PS51829"/>
    </source>
</evidence>
<keyword evidence="3" id="KW-0732">Signal</keyword>
<feature type="domain" description="Fibronectin type-III" evidence="4">
    <location>
        <begin position="1012"/>
        <end position="1105"/>
    </location>
</feature>
<dbReference type="SUPFAM" id="SSF49785">
    <property type="entry name" value="Galactose-binding domain-like"/>
    <property type="match status" value="1"/>
</dbReference>
<name>A0A4Q5L9Y5_9BACT</name>
<proteinExistence type="predicted"/>
<organism evidence="6 7">
    <name type="scientific">Hymenobacter persicinus</name>
    <dbReference type="NCBI Taxonomy" id="2025506"/>
    <lineage>
        <taxon>Bacteria</taxon>
        <taxon>Pseudomonadati</taxon>
        <taxon>Bacteroidota</taxon>
        <taxon>Cytophagia</taxon>
        <taxon>Cytophagales</taxon>
        <taxon>Hymenobacteraceae</taxon>
        <taxon>Hymenobacter</taxon>
    </lineage>
</organism>
<evidence type="ECO:0000256" key="3">
    <source>
        <dbReference type="SAM" id="SignalP"/>
    </source>
</evidence>
<evidence type="ECO:0000259" key="4">
    <source>
        <dbReference type="PROSITE" id="PS50853"/>
    </source>
</evidence>
<feature type="domain" description="Fibronectin type-III" evidence="4">
    <location>
        <begin position="774"/>
        <end position="864"/>
    </location>
</feature>
<dbReference type="InterPro" id="IPR002884">
    <property type="entry name" value="P_dom"/>
</dbReference>
<feature type="signal peptide" evidence="3">
    <location>
        <begin position="1"/>
        <end position="33"/>
    </location>
</feature>
<dbReference type="InterPro" id="IPR026444">
    <property type="entry name" value="Secre_tail"/>
</dbReference>
<evidence type="ECO:0000313" key="7">
    <source>
        <dbReference type="Proteomes" id="UP000294155"/>
    </source>
</evidence>
<evidence type="ECO:0000256" key="2">
    <source>
        <dbReference type="ARBA" id="ARBA00022801"/>
    </source>
</evidence>
<gene>
    <name evidence="6" type="ORF">EWM57_17480</name>
</gene>
<dbReference type="EMBL" id="SEWE01000047">
    <property type="protein sequence ID" value="RYU77653.1"/>
    <property type="molecule type" value="Genomic_DNA"/>
</dbReference>
<dbReference type="Pfam" id="PF18962">
    <property type="entry name" value="Por_Secre_tail"/>
    <property type="match status" value="1"/>
</dbReference>
<dbReference type="InterPro" id="IPR008979">
    <property type="entry name" value="Galactose-bd-like_sf"/>
</dbReference>
<dbReference type="PROSITE" id="PS51829">
    <property type="entry name" value="P_HOMO_B"/>
    <property type="match status" value="1"/>
</dbReference>
<dbReference type="Pfam" id="PF01483">
    <property type="entry name" value="P_proprotein"/>
    <property type="match status" value="1"/>
</dbReference>
<dbReference type="Gene3D" id="2.60.120.260">
    <property type="entry name" value="Galactose-binding domain-like"/>
    <property type="match status" value="1"/>
</dbReference>
<dbReference type="Gene3D" id="2.60.40.10">
    <property type="entry name" value="Immunoglobulins"/>
    <property type="match status" value="3"/>
</dbReference>
<dbReference type="SUPFAM" id="SSF55486">
    <property type="entry name" value="Metalloproteases ('zincins'), catalytic domain"/>
    <property type="match status" value="1"/>
</dbReference>
<dbReference type="InterPro" id="IPR036116">
    <property type="entry name" value="FN3_sf"/>
</dbReference>
<dbReference type="InterPro" id="IPR013783">
    <property type="entry name" value="Ig-like_fold"/>
</dbReference>
<dbReference type="Pfam" id="PF13583">
    <property type="entry name" value="Reprolysin_4"/>
    <property type="match status" value="1"/>
</dbReference>
<dbReference type="InterPro" id="IPR024079">
    <property type="entry name" value="MetalloPept_cat_dom_sf"/>
</dbReference>
<keyword evidence="2" id="KW-0378">Hydrolase</keyword>
<protein>
    <submittedName>
        <fullName evidence="6">T9SS type A sorting domain-containing protein</fullName>
    </submittedName>
</protein>
<reference evidence="6 7" key="1">
    <citation type="submission" date="2019-02" db="EMBL/GenBank/DDBJ databases">
        <title>Bacterial novel species isolated from soil.</title>
        <authorList>
            <person name="Jung H.-Y."/>
        </authorList>
    </citation>
    <scope>NUCLEOTIDE SEQUENCE [LARGE SCALE GENOMIC DNA]</scope>
    <source>
        <strain evidence="6 7">1-3-3-3</strain>
    </source>
</reference>
<feature type="chain" id="PRO_5020264827" evidence="3">
    <location>
        <begin position="34"/>
        <end position="1191"/>
    </location>
</feature>
<sequence length="1191" mass="124549">MVSTFTKALRTWQPALLGGLLFAAAGAPHSASAQRVLWADDAQTAAASRQSMARLRQYRPVTVQLSAMRSTLAQAPAEQGAGARNSSTVVSLPLPDGTSQRFRVVEVPVMSAELAARYPMIKTYAAQGIDNPAATARLDVTPAGFHAMISLSDRTVYIDPAANGDTEHYNVFDKQAMVQKGFVCLNTDAQEVNVPQASAFQRVPNGTQLRTYRLALACTGEYAVAVCAPATPTKELTLAKMVTSVNRVDGVYEKEVAVRLVLIANNDQLIYLSGSSDPYTNNDGSTMLGQNISTVNSIIGAANYDIGHVFSTGGGGVAYKPSVCLSNKAGGVTGLPQPVGDAFDIDFVAHEMGHQFGGDHTFNSNTGNCAGGNRAATSAYEPGSGVSIMAYAGICAPQDLDPHSIPYFHSRSFDQIVAHITGAGNCGVVTNTNNNAPVVNAGANYVIPFKTPFTLTGSATDPNNDALTYSWEQYNLGPTGDPRTPTGDAAIFRMFAPTVSPSRTFPKIYNLITNTDTIGEQLPTYARKLIFRLVARDNRVNGGGVDYDSMNVAVVSTAGPFLVTYPNTSGANISWLAGTPQEVSWDVANTTAAPINAANVDILLSTDGGRTYPTTLLAGTPNDGSQVLTLPASLASTSTARIKVQASGNVFFDISNQNFAIRAVTAPTFFLTRTATAIPTVCPGNSATFDVSVGQLQGFSGAVTLSAANLPTGLTVSYATSTVNPGATTQATITASSAVASGNYIINLVGTSGSVSQAQPVQVVVRQAATATAVPTAPTGAGRTSLRPRFTWNAVPNAASYEVQIATTADFTTIVQTQANITGTTYTPSTALTANTAYFWRVRAVSPCGSAPFSAATAFQTGVQACTTIVATQVPRVILPSANTTVTSVINVANTERVSDVRIRNLNITHPNVGELEITLTNPAGRSAVLVSRACAGTNDISLSFDDAATAALTCPLTGGRTVKPISPLAALLNDPANGNWTLSINDNAAGNGGTLTGWSLELCTVGDVPAAPSSLTIIPGTFSSGGNENLLVWLDNSGNETSFEVERSFNTNTNFQRVTTTAANEANAVDRVTASGRYYYRVRACNSIGCSAYTTEATVLGNRNEQLLKGIAVYPNPSSGIFKVNVDNGQQGNITLRVTDALGRVVATETLVKGAAALQHQLDLSKLSTGVYQLHLDLPNGTAVTRLMKQ</sequence>
<dbReference type="Proteomes" id="UP000294155">
    <property type="component" value="Unassembled WGS sequence"/>
</dbReference>
<dbReference type="GO" id="GO:0004252">
    <property type="term" value="F:serine-type endopeptidase activity"/>
    <property type="evidence" value="ECO:0007669"/>
    <property type="project" value="InterPro"/>
</dbReference>
<dbReference type="AlphaFoldDB" id="A0A4Q5L9Y5"/>
<dbReference type="PROSITE" id="PS50853">
    <property type="entry name" value="FN3"/>
    <property type="match status" value="2"/>
</dbReference>
<evidence type="ECO:0000313" key="6">
    <source>
        <dbReference type="EMBL" id="RYU77653.1"/>
    </source>
</evidence>
<dbReference type="GO" id="GO:0008237">
    <property type="term" value="F:metallopeptidase activity"/>
    <property type="evidence" value="ECO:0007669"/>
    <property type="project" value="InterPro"/>
</dbReference>
<keyword evidence="1" id="KW-0645">Protease</keyword>
<dbReference type="Gene3D" id="3.40.390.10">
    <property type="entry name" value="Collagenase (Catalytic Domain)"/>
    <property type="match status" value="1"/>
</dbReference>
<dbReference type="InterPro" id="IPR003961">
    <property type="entry name" value="FN3_dom"/>
</dbReference>
<dbReference type="NCBIfam" id="TIGR04183">
    <property type="entry name" value="Por_Secre_tail"/>
    <property type="match status" value="1"/>
</dbReference>